<dbReference type="OrthoDB" id="9805423at2"/>
<evidence type="ECO:0000313" key="3">
    <source>
        <dbReference type="Proteomes" id="UP000292886"/>
    </source>
</evidence>
<feature type="domain" description="AB hydrolase-1" evidence="1">
    <location>
        <begin position="20"/>
        <end position="141"/>
    </location>
</feature>
<dbReference type="InterPro" id="IPR000073">
    <property type="entry name" value="AB_hydrolase_1"/>
</dbReference>
<dbReference type="RefSeq" id="WP_133362130.1">
    <property type="nucleotide sequence ID" value="NZ_CP037940.1"/>
</dbReference>
<dbReference type="GO" id="GO:0016787">
    <property type="term" value="F:hydrolase activity"/>
    <property type="evidence" value="ECO:0007669"/>
    <property type="project" value="UniProtKB-KW"/>
</dbReference>
<accession>A0A4P6YR07</accession>
<reference evidence="3" key="1">
    <citation type="submission" date="2019-03" db="EMBL/GenBank/DDBJ databases">
        <title>Weissella sp. 26KH-42 Genome sequencing.</title>
        <authorList>
            <person name="Heo J."/>
            <person name="Kim S.-J."/>
            <person name="Kim J.-S."/>
            <person name="Hong S.-B."/>
            <person name="Kwon S.-W."/>
        </authorList>
    </citation>
    <scope>NUCLEOTIDE SEQUENCE [LARGE SCALE GENOMIC DNA]</scope>
    <source>
        <strain evidence="3">26KH-42</strain>
    </source>
</reference>
<evidence type="ECO:0000259" key="1">
    <source>
        <dbReference type="Pfam" id="PF00561"/>
    </source>
</evidence>
<dbReference type="Pfam" id="PF00561">
    <property type="entry name" value="Abhydrolase_1"/>
    <property type="match status" value="1"/>
</dbReference>
<dbReference type="Gene3D" id="3.40.50.1820">
    <property type="entry name" value="alpha/beta hydrolase"/>
    <property type="match status" value="1"/>
</dbReference>
<proteinExistence type="predicted"/>
<evidence type="ECO:0000313" key="2">
    <source>
        <dbReference type="EMBL" id="QBO35050.1"/>
    </source>
</evidence>
<name>A0A4P6YR07_9LACO</name>
<gene>
    <name evidence="2" type="ORF">EQG49_00580</name>
</gene>
<keyword evidence="3" id="KW-1185">Reference proteome</keyword>
<sequence>MQFKTADNTILNVEKNGQGPVLILVPGANGTGDIFRGVVAILAAKFTVITYDRRGYGASVLTNPLPAEAADYDNRYRLLTDANDVLELAKEFSPDAPSYLFGTSSGSIVAEQAFTLAPDQFARIAIHESPIMTVTAENRADFANQVALVDKALKGNFGLIQSLFADMHVAPLDAQMMGMDPNVAPDPAKLQPMLYWLKYEVLQYTGQTIDWQIFADNREKVVLLNGTDSIGFLPQAITHAIGETIGVPVQAIPGAHLGYAQKPIEFATTLIAVLTK</sequence>
<dbReference type="InterPro" id="IPR029058">
    <property type="entry name" value="AB_hydrolase_fold"/>
</dbReference>
<keyword evidence="2" id="KW-0378">Hydrolase</keyword>
<dbReference type="AlphaFoldDB" id="A0A4P6YR07"/>
<organism evidence="2 3">
    <name type="scientific">Periweissella cryptocerci</name>
    <dbReference type="NCBI Taxonomy" id="2506420"/>
    <lineage>
        <taxon>Bacteria</taxon>
        <taxon>Bacillati</taxon>
        <taxon>Bacillota</taxon>
        <taxon>Bacilli</taxon>
        <taxon>Lactobacillales</taxon>
        <taxon>Lactobacillaceae</taxon>
        <taxon>Periweissella</taxon>
    </lineage>
</organism>
<protein>
    <submittedName>
        <fullName evidence="2">Alpha/beta hydrolase</fullName>
    </submittedName>
</protein>
<dbReference type="SUPFAM" id="SSF53474">
    <property type="entry name" value="alpha/beta-Hydrolases"/>
    <property type="match status" value="1"/>
</dbReference>
<dbReference type="EMBL" id="CP037940">
    <property type="protein sequence ID" value="QBO35050.1"/>
    <property type="molecule type" value="Genomic_DNA"/>
</dbReference>
<dbReference type="KEGG" id="wei:EQG49_00580"/>
<dbReference type="Proteomes" id="UP000292886">
    <property type="component" value="Chromosome"/>
</dbReference>